<proteinExistence type="predicted"/>
<protein>
    <submittedName>
        <fullName evidence="2">Uncharacterized protein</fullName>
    </submittedName>
</protein>
<gene>
    <name evidence="2" type="ORF">BJY18_002671</name>
</gene>
<accession>A0A840IS12</accession>
<evidence type="ECO:0000313" key="2">
    <source>
        <dbReference type="EMBL" id="MBB4685186.1"/>
    </source>
</evidence>
<comment type="caution">
    <text evidence="2">The sequence shown here is derived from an EMBL/GenBank/DDBJ whole genome shotgun (WGS) entry which is preliminary data.</text>
</comment>
<reference evidence="2 3" key="1">
    <citation type="submission" date="2020-08" db="EMBL/GenBank/DDBJ databases">
        <title>Sequencing the genomes of 1000 actinobacteria strains.</title>
        <authorList>
            <person name="Klenk H.-P."/>
        </authorList>
    </citation>
    <scope>NUCLEOTIDE SEQUENCE [LARGE SCALE GENOMIC DNA]</scope>
    <source>
        <strain evidence="2 3">DSM 45859</strain>
    </source>
</reference>
<organism evidence="2 3">
    <name type="scientific">Amycolatopsis jiangsuensis</name>
    <dbReference type="NCBI Taxonomy" id="1181879"/>
    <lineage>
        <taxon>Bacteria</taxon>
        <taxon>Bacillati</taxon>
        <taxon>Actinomycetota</taxon>
        <taxon>Actinomycetes</taxon>
        <taxon>Pseudonocardiales</taxon>
        <taxon>Pseudonocardiaceae</taxon>
        <taxon>Amycolatopsis</taxon>
    </lineage>
</organism>
<dbReference type="AlphaFoldDB" id="A0A840IS12"/>
<feature type="region of interest" description="Disordered" evidence="1">
    <location>
        <begin position="124"/>
        <end position="157"/>
    </location>
</feature>
<feature type="compositionally biased region" description="Basic residues" evidence="1">
    <location>
        <begin position="26"/>
        <end position="39"/>
    </location>
</feature>
<feature type="compositionally biased region" description="Basic and acidic residues" evidence="1">
    <location>
        <begin position="130"/>
        <end position="140"/>
    </location>
</feature>
<evidence type="ECO:0000256" key="1">
    <source>
        <dbReference type="SAM" id="MobiDB-lite"/>
    </source>
</evidence>
<evidence type="ECO:0000313" key="3">
    <source>
        <dbReference type="Proteomes" id="UP000581769"/>
    </source>
</evidence>
<sequence>MRSSLTTDPPPAHPPFRRDARLSRQPGRHPAPHPARHTHPSGTETYAGTERRATPEYCAHTTAGTRTAHTTADTPSRHTHKPTSDTRARPTRGTVCLRASLSPQPPLPMLGVPCLRRCRSAQLRHARGSQRREITGERSGARSHARRSPGESSRTQAIPGVRLKLRLSVPLHTCVPCLLTASAGAVSGFVLTSRADVLLAGVKPSSAERERWRAKRKGRPPRG</sequence>
<dbReference type="Proteomes" id="UP000581769">
    <property type="component" value="Unassembled WGS sequence"/>
</dbReference>
<name>A0A840IS12_9PSEU</name>
<dbReference type="EMBL" id="JACHMG010000001">
    <property type="protein sequence ID" value="MBB4685186.1"/>
    <property type="molecule type" value="Genomic_DNA"/>
</dbReference>
<feature type="compositionally biased region" description="Low complexity" evidence="1">
    <location>
        <begin position="59"/>
        <end position="74"/>
    </location>
</feature>
<feature type="region of interest" description="Disordered" evidence="1">
    <location>
        <begin position="1"/>
        <end position="91"/>
    </location>
</feature>
<keyword evidence="3" id="KW-1185">Reference proteome</keyword>